<protein>
    <submittedName>
        <fullName evidence="3">LapA family protein</fullName>
    </submittedName>
</protein>
<dbReference type="Proteomes" id="UP000475214">
    <property type="component" value="Unassembled WGS sequence"/>
</dbReference>
<keyword evidence="2" id="KW-0472">Membrane</keyword>
<proteinExistence type="predicted"/>
<gene>
    <name evidence="3" type="ORF">G1H10_15275</name>
</gene>
<sequence length="119" mass="12819">MIVLAIILLAAAIALVAVVVLEGGETVTMDVFDTAFDIPAWGVFLAGAGAGFVALAGVAMLLFGIRQVQERRRELEYLRKKVREQERSEPDIADDEPSGPDTTGSWSAYGRRGRPVDIS</sequence>
<feature type="region of interest" description="Disordered" evidence="1">
    <location>
        <begin position="83"/>
        <end position="119"/>
    </location>
</feature>
<feature type="transmembrane region" description="Helical" evidence="2">
    <location>
        <begin position="39"/>
        <end position="63"/>
    </location>
</feature>
<evidence type="ECO:0000256" key="1">
    <source>
        <dbReference type="SAM" id="MobiDB-lite"/>
    </source>
</evidence>
<dbReference type="EMBL" id="JAAGOA010000010">
    <property type="protein sequence ID" value="NEE01532.1"/>
    <property type="molecule type" value="Genomic_DNA"/>
</dbReference>
<accession>A0A6L9SAE0</accession>
<evidence type="ECO:0000313" key="3">
    <source>
        <dbReference type="EMBL" id="NEE01532.1"/>
    </source>
</evidence>
<evidence type="ECO:0000256" key="2">
    <source>
        <dbReference type="SAM" id="Phobius"/>
    </source>
</evidence>
<name>A0A6L9SAE0_9ACTN</name>
<reference evidence="3 4" key="1">
    <citation type="submission" date="2020-02" db="EMBL/GenBank/DDBJ databases">
        <authorList>
            <person name="Li X.-J."/>
            <person name="Han X.-M."/>
        </authorList>
    </citation>
    <scope>NUCLEOTIDE SEQUENCE [LARGE SCALE GENOMIC DNA]</scope>
    <source>
        <strain evidence="3 4">CCTCC AB 2017055</strain>
    </source>
</reference>
<keyword evidence="4" id="KW-1185">Reference proteome</keyword>
<keyword evidence="2" id="KW-0812">Transmembrane</keyword>
<dbReference type="AlphaFoldDB" id="A0A6L9SAE0"/>
<evidence type="ECO:0000313" key="4">
    <source>
        <dbReference type="Proteomes" id="UP000475214"/>
    </source>
</evidence>
<comment type="caution">
    <text evidence="3">The sequence shown here is derived from an EMBL/GenBank/DDBJ whole genome shotgun (WGS) entry which is preliminary data.</text>
</comment>
<keyword evidence="2" id="KW-1133">Transmembrane helix</keyword>
<dbReference type="RefSeq" id="WP_163739284.1">
    <property type="nucleotide sequence ID" value="NZ_JAAGOA010000010.1"/>
</dbReference>
<organism evidence="3 4">
    <name type="scientific">Phytoactinopolyspora halotolerans</name>
    <dbReference type="NCBI Taxonomy" id="1981512"/>
    <lineage>
        <taxon>Bacteria</taxon>
        <taxon>Bacillati</taxon>
        <taxon>Actinomycetota</taxon>
        <taxon>Actinomycetes</taxon>
        <taxon>Jiangellales</taxon>
        <taxon>Jiangellaceae</taxon>
        <taxon>Phytoactinopolyspora</taxon>
    </lineage>
</organism>